<feature type="transmembrane region" description="Helical" evidence="6">
    <location>
        <begin position="131"/>
        <end position="153"/>
    </location>
</feature>
<evidence type="ECO:0000256" key="6">
    <source>
        <dbReference type="SAM" id="Phobius"/>
    </source>
</evidence>
<feature type="transmembrane region" description="Helical" evidence="6">
    <location>
        <begin position="325"/>
        <end position="342"/>
    </location>
</feature>
<feature type="transmembrane region" description="Helical" evidence="6">
    <location>
        <begin position="348"/>
        <end position="364"/>
    </location>
</feature>
<feature type="transmembrane region" description="Helical" evidence="6">
    <location>
        <begin position="293"/>
        <end position="313"/>
    </location>
</feature>
<feature type="transmembrane region" description="Helical" evidence="6">
    <location>
        <begin position="46"/>
        <end position="65"/>
    </location>
</feature>
<comment type="subcellular location">
    <subcellularLocation>
        <location evidence="1">Membrane</location>
        <topology evidence="1">Multi-pass membrane protein</topology>
    </subcellularLocation>
</comment>
<dbReference type="AlphaFoldDB" id="A0A1F5ZU11"/>
<feature type="transmembrane region" description="Helical" evidence="6">
    <location>
        <begin position="210"/>
        <end position="230"/>
    </location>
</feature>
<dbReference type="GO" id="GO:0016020">
    <property type="term" value="C:membrane"/>
    <property type="evidence" value="ECO:0007669"/>
    <property type="project" value="UniProtKB-SubCell"/>
</dbReference>
<evidence type="ECO:0000256" key="2">
    <source>
        <dbReference type="ARBA" id="ARBA00022692"/>
    </source>
</evidence>
<dbReference type="InterPro" id="IPR007016">
    <property type="entry name" value="O-antigen_ligase-rel_domated"/>
</dbReference>
<dbReference type="PANTHER" id="PTHR37422:SF13">
    <property type="entry name" value="LIPOPOLYSACCHARIDE BIOSYNTHESIS PROTEIN PA4999-RELATED"/>
    <property type="match status" value="1"/>
</dbReference>
<feature type="domain" description="O-antigen ligase-related" evidence="7">
    <location>
        <begin position="170"/>
        <end position="309"/>
    </location>
</feature>
<keyword evidence="2 6" id="KW-0812">Transmembrane</keyword>
<evidence type="ECO:0000313" key="9">
    <source>
        <dbReference type="Proteomes" id="UP000176253"/>
    </source>
</evidence>
<dbReference type="InterPro" id="IPR019734">
    <property type="entry name" value="TPR_rpt"/>
</dbReference>
<feature type="transmembrane region" description="Helical" evidence="6">
    <location>
        <begin position="99"/>
        <end position="119"/>
    </location>
</feature>
<evidence type="ECO:0000313" key="8">
    <source>
        <dbReference type="EMBL" id="OGG15863.1"/>
    </source>
</evidence>
<dbReference type="SUPFAM" id="SSF48452">
    <property type="entry name" value="TPR-like"/>
    <property type="match status" value="1"/>
</dbReference>
<proteinExistence type="predicted"/>
<dbReference type="Gene3D" id="1.25.40.10">
    <property type="entry name" value="Tetratricopeptide repeat domain"/>
    <property type="match status" value="1"/>
</dbReference>
<name>A0A1F5ZU11_9BACT</name>
<evidence type="ECO:0000256" key="3">
    <source>
        <dbReference type="ARBA" id="ARBA00022989"/>
    </source>
</evidence>
<dbReference type="PROSITE" id="PS50005">
    <property type="entry name" value="TPR"/>
    <property type="match status" value="1"/>
</dbReference>
<evidence type="ECO:0000256" key="1">
    <source>
        <dbReference type="ARBA" id="ARBA00004141"/>
    </source>
</evidence>
<evidence type="ECO:0000259" key="7">
    <source>
        <dbReference type="Pfam" id="PF04932"/>
    </source>
</evidence>
<dbReference type="InterPro" id="IPR051533">
    <property type="entry name" value="WaaL-like"/>
</dbReference>
<sequence length="535" mass="62519">MGYIWPVIFLLPVIESFNRQLGLVILLVTPFLLFRKITFDKIDISFLLFIAWLLIVLPFSSSYYFSLLETGRYFAYFLIFVLVRHLPEEEKAYFQSKWPIFLILNSLVLITLWGIFTLIPSLPQPSGMNLFYPSFGHNRLAALLIMTLPVLIFKMPLPFFGKYTLWLLPFLTIMLFLTRGRGAIISLLLGLGLTVIWQKRKDQFGRFVKVFILLGIAFLFLSHFYSQYLFNKGKPGGFYKPIFFEQRFEFYRQGLSAVAGSPVTGYGLDTFRYLSQILQSRPLSWSWYSHNHFLDIAVGSGLIGLALFLIWLLLSFREVIGNRTIKAGTVCLLLASLIHNQMDYDWQYLSLLFYFIFILALYLPRQKSVLSLNSRPFLLILTFFILVALFLPSSEKLLKGTENAYAKLNQALFWDKGNRIIYLKLADWHLEKNDYERVHFYLQEAIKMNPQDSRKEIRADYLLYLKQAGTSFSQGKRQKAYVYLKAALDKYPLYHRHLERDIPSDVDFYEYLENAEANVNKISFSPEEIKALKLE</sequence>
<evidence type="ECO:0000256" key="4">
    <source>
        <dbReference type="ARBA" id="ARBA00023136"/>
    </source>
</evidence>
<keyword evidence="4 6" id="KW-0472">Membrane</keyword>
<feature type="repeat" description="TPR" evidence="5">
    <location>
        <begin position="419"/>
        <end position="452"/>
    </location>
</feature>
<feature type="transmembrane region" description="Helical" evidence="6">
    <location>
        <begin position="376"/>
        <end position="393"/>
    </location>
</feature>
<comment type="caution">
    <text evidence="8">The sequence shown here is derived from an EMBL/GenBank/DDBJ whole genome shotgun (WGS) entry which is preliminary data.</text>
</comment>
<gene>
    <name evidence="8" type="ORF">A3D78_05915</name>
</gene>
<dbReference type="Proteomes" id="UP000176253">
    <property type="component" value="Unassembled WGS sequence"/>
</dbReference>
<feature type="transmembrane region" description="Helical" evidence="6">
    <location>
        <begin position="17"/>
        <end position="34"/>
    </location>
</feature>
<protein>
    <recommendedName>
        <fullName evidence="7">O-antigen ligase-related domain-containing protein</fullName>
    </recommendedName>
</protein>
<dbReference type="InterPro" id="IPR011990">
    <property type="entry name" value="TPR-like_helical_dom_sf"/>
</dbReference>
<dbReference type="PANTHER" id="PTHR37422">
    <property type="entry name" value="TEICHURONIC ACID BIOSYNTHESIS PROTEIN TUAE"/>
    <property type="match status" value="1"/>
</dbReference>
<organism evidence="8 9">
    <name type="scientific">Candidatus Gottesmanbacteria bacterium RIFCSPHIGHO2_02_FULL_39_14</name>
    <dbReference type="NCBI Taxonomy" id="1798383"/>
    <lineage>
        <taxon>Bacteria</taxon>
        <taxon>Candidatus Gottesmaniibacteriota</taxon>
    </lineage>
</organism>
<keyword evidence="5" id="KW-0802">TPR repeat</keyword>
<keyword evidence="3 6" id="KW-1133">Transmembrane helix</keyword>
<accession>A0A1F5ZU11</accession>
<feature type="transmembrane region" description="Helical" evidence="6">
    <location>
        <begin position="183"/>
        <end position="198"/>
    </location>
</feature>
<dbReference type="Pfam" id="PF04932">
    <property type="entry name" value="Wzy_C"/>
    <property type="match status" value="1"/>
</dbReference>
<dbReference type="STRING" id="1798383.A3D78_05915"/>
<dbReference type="EMBL" id="MFJM01000068">
    <property type="protein sequence ID" value="OGG15863.1"/>
    <property type="molecule type" value="Genomic_DNA"/>
</dbReference>
<evidence type="ECO:0000256" key="5">
    <source>
        <dbReference type="PROSITE-ProRule" id="PRU00339"/>
    </source>
</evidence>
<reference evidence="8 9" key="1">
    <citation type="journal article" date="2016" name="Nat. Commun.">
        <title>Thousands of microbial genomes shed light on interconnected biogeochemical processes in an aquifer system.</title>
        <authorList>
            <person name="Anantharaman K."/>
            <person name="Brown C.T."/>
            <person name="Hug L.A."/>
            <person name="Sharon I."/>
            <person name="Castelle C.J."/>
            <person name="Probst A.J."/>
            <person name="Thomas B.C."/>
            <person name="Singh A."/>
            <person name="Wilkins M.J."/>
            <person name="Karaoz U."/>
            <person name="Brodie E.L."/>
            <person name="Williams K.H."/>
            <person name="Hubbard S.S."/>
            <person name="Banfield J.F."/>
        </authorList>
    </citation>
    <scope>NUCLEOTIDE SEQUENCE [LARGE SCALE GENOMIC DNA]</scope>
</reference>